<evidence type="ECO:0000313" key="2">
    <source>
        <dbReference type="Proteomes" id="UP001372338"/>
    </source>
</evidence>
<gene>
    <name evidence="1" type="ORF">RIF29_20146</name>
</gene>
<dbReference type="EMBL" id="JAYWIO010000004">
    <property type="protein sequence ID" value="KAK7267472.1"/>
    <property type="molecule type" value="Genomic_DNA"/>
</dbReference>
<proteinExistence type="predicted"/>
<evidence type="ECO:0008006" key="3">
    <source>
        <dbReference type="Google" id="ProtNLM"/>
    </source>
</evidence>
<name>A0AAN9I632_CROPI</name>
<dbReference type="AlphaFoldDB" id="A0AAN9I632"/>
<reference evidence="1 2" key="1">
    <citation type="submission" date="2024-01" db="EMBL/GenBank/DDBJ databases">
        <title>The genomes of 5 underutilized Papilionoideae crops provide insights into root nodulation and disease resistanc.</title>
        <authorList>
            <person name="Yuan L."/>
        </authorList>
    </citation>
    <scope>NUCLEOTIDE SEQUENCE [LARGE SCALE GENOMIC DNA]</scope>
    <source>
        <strain evidence="1">ZHUSHIDOU_FW_LH</strain>
        <tissue evidence="1">Leaf</tissue>
    </source>
</reference>
<organism evidence="1 2">
    <name type="scientific">Crotalaria pallida</name>
    <name type="common">Smooth rattlebox</name>
    <name type="synonym">Crotalaria striata</name>
    <dbReference type="NCBI Taxonomy" id="3830"/>
    <lineage>
        <taxon>Eukaryota</taxon>
        <taxon>Viridiplantae</taxon>
        <taxon>Streptophyta</taxon>
        <taxon>Embryophyta</taxon>
        <taxon>Tracheophyta</taxon>
        <taxon>Spermatophyta</taxon>
        <taxon>Magnoliopsida</taxon>
        <taxon>eudicotyledons</taxon>
        <taxon>Gunneridae</taxon>
        <taxon>Pentapetalae</taxon>
        <taxon>rosids</taxon>
        <taxon>fabids</taxon>
        <taxon>Fabales</taxon>
        <taxon>Fabaceae</taxon>
        <taxon>Papilionoideae</taxon>
        <taxon>50 kb inversion clade</taxon>
        <taxon>genistoids sensu lato</taxon>
        <taxon>core genistoids</taxon>
        <taxon>Crotalarieae</taxon>
        <taxon>Crotalaria</taxon>
    </lineage>
</organism>
<dbReference type="PANTHER" id="PTHR31973">
    <property type="entry name" value="POLYPROTEIN, PUTATIVE-RELATED"/>
    <property type="match status" value="1"/>
</dbReference>
<comment type="caution">
    <text evidence="1">The sequence shown here is derived from an EMBL/GenBank/DDBJ whole genome shotgun (WGS) entry which is preliminary data.</text>
</comment>
<keyword evidence="2" id="KW-1185">Reference proteome</keyword>
<dbReference type="Proteomes" id="UP001372338">
    <property type="component" value="Unassembled WGS sequence"/>
</dbReference>
<evidence type="ECO:0000313" key="1">
    <source>
        <dbReference type="EMBL" id="KAK7267472.1"/>
    </source>
</evidence>
<accession>A0AAN9I632</accession>
<dbReference type="PANTHER" id="PTHR31973:SF187">
    <property type="entry name" value="MUTATOR TRANSPOSASE MUDRA PROTEIN"/>
    <property type="match status" value="1"/>
</dbReference>
<protein>
    <recommendedName>
        <fullName evidence="3">MULE transposase domain-containing protein</fullName>
    </recommendedName>
</protein>
<sequence>MEQTSNEGRTRQSTRANVAVLVALNQGGFGFALVIKEAFARGASRKGYYGGQLLAACSQDGNNQFFVIAYAAVEVENKDSWTWFLNLLINDVGDPLEHGYDFITNKQKVCA</sequence>